<comment type="caution">
    <text evidence="2">The sequence shown here is derived from an EMBL/GenBank/DDBJ whole genome shotgun (WGS) entry which is preliminary data.</text>
</comment>
<accession>A0A841I787</accession>
<sequence length="328" mass="37321">MNLDSDLPKSERLIRLLETLQYAQASPRDLLRRLQLPEHKLRSVQRDLKLLIERGDVERLPDNTYRRVRHGRTRLNPAEALAVYSAARLLFHHAAEYNEHYLSALEKLASDLPEPARTIALRANRSYRERPNRNISRGVELAAQAWLSQRYLRCRYQRPGKRPLDLELAIYFVEIGAQNRAAYAIGVNRAYPGSGIRVYKIGRMRDLTILPDAYTIPEDFDALQYLSGAWGIMTGPPIRVVLEFSANVAERVYEERLGCLVEPPHTLEDGRVRLTLEVGGWLELVPWVLGWGQSVEVKAPQELRAYVADQVRGAAGLYAQELHPAGAV</sequence>
<feature type="domain" description="WCX" evidence="1">
    <location>
        <begin position="236"/>
        <end position="315"/>
    </location>
</feature>
<reference evidence="2 3" key="1">
    <citation type="submission" date="2020-08" db="EMBL/GenBank/DDBJ databases">
        <title>Genomic Encyclopedia of Type Strains, Phase IV (KMG-IV): sequencing the most valuable type-strain genomes for metagenomic binning, comparative biology and taxonomic classification.</title>
        <authorList>
            <person name="Goeker M."/>
        </authorList>
    </citation>
    <scope>NUCLEOTIDE SEQUENCE [LARGE SCALE GENOMIC DNA]</scope>
    <source>
        <strain evidence="2 3">DSM 21458</strain>
    </source>
</reference>
<dbReference type="Pfam" id="PF25583">
    <property type="entry name" value="WCX"/>
    <property type="match status" value="1"/>
</dbReference>
<protein>
    <submittedName>
        <fullName evidence="2">Proteasome accessory factor B</fullName>
    </submittedName>
</protein>
<dbReference type="InterPro" id="IPR057727">
    <property type="entry name" value="WCX_dom"/>
</dbReference>
<evidence type="ECO:0000259" key="1">
    <source>
        <dbReference type="Pfam" id="PF25583"/>
    </source>
</evidence>
<name>A0A841I787_9DEIO</name>
<dbReference type="AlphaFoldDB" id="A0A841I787"/>
<dbReference type="PANTHER" id="PTHR34580">
    <property type="match status" value="1"/>
</dbReference>
<dbReference type="RefSeq" id="WP_183988434.1">
    <property type="nucleotide sequence ID" value="NZ_JACHHG010000014.1"/>
</dbReference>
<gene>
    <name evidence="2" type="ORF">HNR42_003143</name>
</gene>
<dbReference type="GO" id="GO:0000502">
    <property type="term" value="C:proteasome complex"/>
    <property type="evidence" value="ECO:0007669"/>
    <property type="project" value="UniProtKB-KW"/>
</dbReference>
<dbReference type="InterPro" id="IPR051534">
    <property type="entry name" value="CBASS_pafABC_assoc_protein"/>
</dbReference>
<proteinExistence type="predicted"/>
<dbReference type="EMBL" id="JACHHG010000014">
    <property type="protein sequence ID" value="MBB6099685.1"/>
    <property type="molecule type" value="Genomic_DNA"/>
</dbReference>
<dbReference type="Proteomes" id="UP000569951">
    <property type="component" value="Unassembled WGS sequence"/>
</dbReference>
<evidence type="ECO:0000313" key="3">
    <source>
        <dbReference type="Proteomes" id="UP000569951"/>
    </source>
</evidence>
<keyword evidence="2" id="KW-0647">Proteasome</keyword>
<organism evidence="2 3">
    <name type="scientific">Deinobacterium chartae</name>
    <dbReference type="NCBI Taxonomy" id="521158"/>
    <lineage>
        <taxon>Bacteria</taxon>
        <taxon>Thermotogati</taxon>
        <taxon>Deinococcota</taxon>
        <taxon>Deinococci</taxon>
        <taxon>Deinococcales</taxon>
        <taxon>Deinococcaceae</taxon>
        <taxon>Deinobacterium</taxon>
    </lineage>
</organism>
<evidence type="ECO:0000313" key="2">
    <source>
        <dbReference type="EMBL" id="MBB6099685.1"/>
    </source>
</evidence>
<keyword evidence="3" id="KW-1185">Reference proteome</keyword>
<dbReference type="PANTHER" id="PTHR34580:SF1">
    <property type="entry name" value="PROTEIN PAFC"/>
    <property type="match status" value="1"/>
</dbReference>